<dbReference type="InterPro" id="IPR050985">
    <property type="entry name" value="Alpha-glycosidase_related"/>
</dbReference>
<feature type="signal peptide" evidence="5">
    <location>
        <begin position="1"/>
        <end position="29"/>
    </location>
</feature>
<evidence type="ECO:0000256" key="5">
    <source>
        <dbReference type="SAM" id="SignalP"/>
    </source>
</evidence>
<evidence type="ECO:0000313" key="9">
    <source>
        <dbReference type="Proteomes" id="UP000635665"/>
    </source>
</evidence>
<dbReference type="PANTHER" id="PTHR43053">
    <property type="entry name" value="GLYCOSIDASE FAMILY 31"/>
    <property type="match status" value="1"/>
</dbReference>
<evidence type="ECO:0000256" key="1">
    <source>
        <dbReference type="ARBA" id="ARBA00007806"/>
    </source>
</evidence>
<name>A0ABS0TJQ9_9FLAO</name>
<dbReference type="InterPro" id="IPR000322">
    <property type="entry name" value="Glyco_hydro_31_TIM"/>
</dbReference>
<proteinExistence type="inferred from homology"/>
<feature type="domain" description="Glycoside hydrolase family 31 TIM barrel" evidence="6">
    <location>
        <begin position="153"/>
        <end position="455"/>
    </location>
</feature>
<keyword evidence="9" id="KW-1185">Reference proteome</keyword>
<dbReference type="EMBL" id="JAEHNY010000015">
    <property type="protein sequence ID" value="MBI6121277.1"/>
    <property type="molecule type" value="Genomic_DNA"/>
</dbReference>
<feature type="chain" id="PRO_5046070034" evidence="5">
    <location>
        <begin position="30"/>
        <end position="546"/>
    </location>
</feature>
<dbReference type="InterPro" id="IPR048395">
    <property type="entry name" value="Glyco_hydro_31_C"/>
</dbReference>
<dbReference type="Pfam" id="PF01055">
    <property type="entry name" value="Glyco_hydro_31_2nd"/>
    <property type="match status" value="1"/>
</dbReference>
<dbReference type="RefSeq" id="WP_198639398.1">
    <property type="nucleotide sequence ID" value="NZ_JAEHNY010000015.1"/>
</dbReference>
<keyword evidence="5" id="KW-0732">Signal</keyword>
<keyword evidence="2 4" id="KW-0378">Hydrolase</keyword>
<evidence type="ECO:0000256" key="2">
    <source>
        <dbReference type="ARBA" id="ARBA00022801"/>
    </source>
</evidence>
<evidence type="ECO:0000259" key="6">
    <source>
        <dbReference type="Pfam" id="PF01055"/>
    </source>
</evidence>
<comment type="similarity">
    <text evidence="1 4">Belongs to the glycosyl hydrolase 31 family.</text>
</comment>
<dbReference type="GO" id="GO:0016787">
    <property type="term" value="F:hydrolase activity"/>
    <property type="evidence" value="ECO:0007669"/>
    <property type="project" value="UniProtKB-KW"/>
</dbReference>
<evidence type="ECO:0000256" key="4">
    <source>
        <dbReference type="RuleBase" id="RU361185"/>
    </source>
</evidence>
<reference evidence="8 9" key="1">
    <citation type="submission" date="2020-12" db="EMBL/GenBank/DDBJ databases">
        <title>Salegentibacter orientalis sp. nov., isolated from costal sediment.</title>
        <authorList>
            <person name="Lian F.-B."/>
        </authorList>
    </citation>
    <scope>NUCLEOTIDE SEQUENCE [LARGE SCALE GENOMIC DNA]</scope>
    <source>
        <strain evidence="8 9">F60176</strain>
    </source>
</reference>
<dbReference type="InterPro" id="IPR017853">
    <property type="entry name" value="GH"/>
</dbReference>
<dbReference type="InterPro" id="IPR013780">
    <property type="entry name" value="Glyco_hydro_b"/>
</dbReference>
<feature type="domain" description="Glycosyl hydrolase family 31 C-terminal" evidence="7">
    <location>
        <begin position="464"/>
        <end position="543"/>
    </location>
</feature>
<keyword evidence="3 4" id="KW-0326">Glycosidase</keyword>
<comment type="caution">
    <text evidence="8">The sequence shown here is derived from an EMBL/GenBank/DDBJ whole genome shotgun (WGS) entry which is preliminary data.</text>
</comment>
<organism evidence="8 9">
    <name type="scientific">Salegentibacter maritimus</name>
    <dbReference type="NCBI Taxonomy" id="2794347"/>
    <lineage>
        <taxon>Bacteria</taxon>
        <taxon>Pseudomonadati</taxon>
        <taxon>Bacteroidota</taxon>
        <taxon>Flavobacteriia</taxon>
        <taxon>Flavobacteriales</taxon>
        <taxon>Flavobacteriaceae</taxon>
        <taxon>Salegentibacter</taxon>
    </lineage>
</organism>
<evidence type="ECO:0000256" key="3">
    <source>
        <dbReference type="ARBA" id="ARBA00023295"/>
    </source>
</evidence>
<dbReference type="Pfam" id="PF21365">
    <property type="entry name" value="Glyco_hydro_31_3rd"/>
    <property type="match status" value="1"/>
</dbReference>
<sequence length="546" mass="62611">MNQKQSQKLYRTTILCLVLLSFFSFSAQAQNSKEVKILKNESWWGGAVSDGHRMPFSSGYSFNMYGINKYNQVQPLLVSSKGRVIWSEEPFKFSVSEDIIELDARRDIKVINAGKNLKEAYKYASENFFPSTGELPDELLFKAPQYNTWIELMYNQNQEDILEYARAIIDNGLPPGVLMIDDNWQEDYGKWNFHEGRFPNPKAMIDELHDLGFKVMLWVCPFVSPDSDVYRDLAKKELFLTNPGKEKNTETRLLPPNEPAMIYWWNGVSALLDFSNPAAKKWFKGELEYLQENYGVDGFKLDAGDFNFYPDVLVSHKPNTSPNEHAKLFGEIGLDFPLNEYRAMWKMGGQPLAQRLSDKGHRWGDLSTLIPNITVQGLMGYAYSAPDMIGGGEFSSFLNAETIDQELIVRSAQVHALMPMMQFSVAPWRILDKEHLQAVQESVALRKEFTPYIMQLAKESSKTGEPIVRTMEYSFPNKGFELVKDQFMLGDEVLVAPVLEKEKRERIVHFPKGKWEDSSGKIIKGPTKKVVQADLDELPYFERLTK</sequence>
<dbReference type="SUPFAM" id="SSF51011">
    <property type="entry name" value="Glycosyl hydrolase domain"/>
    <property type="match status" value="1"/>
</dbReference>
<dbReference type="Gene3D" id="3.20.20.80">
    <property type="entry name" value="Glycosidases"/>
    <property type="match status" value="1"/>
</dbReference>
<evidence type="ECO:0000313" key="8">
    <source>
        <dbReference type="EMBL" id="MBI6121277.1"/>
    </source>
</evidence>
<evidence type="ECO:0000259" key="7">
    <source>
        <dbReference type="Pfam" id="PF21365"/>
    </source>
</evidence>
<accession>A0ABS0TJQ9</accession>
<dbReference type="CDD" id="cd06592">
    <property type="entry name" value="GH31_NET37"/>
    <property type="match status" value="1"/>
</dbReference>
<protein>
    <submittedName>
        <fullName evidence="8">Glycoside hydrolase</fullName>
    </submittedName>
</protein>
<dbReference type="Gene3D" id="2.60.40.1180">
    <property type="entry name" value="Golgi alpha-mannosidase II"/>
    <property type="match status" value="1"/>
</dbReference>
<dbReference type="SUPFAM" id="SSF51445">
    <property type="entry name" value="(Trans)glycosidases"/>
    <property type="match status" value="1"/>
</dbReference>
<dbReference type="Proteomes" id="UP000635665">
    <property type="component" value="Unassembled WGS sequence"/>
</dbReference>
<gene>
    <name evidence="8" type="ORF">I6U50_14720</name>
</gene>
<dbReference type="PANTHER" id="PTHR43053:SF4">
    <property type="entry name" value="MYOGENESIS-REGULATING GLYCOSIDASE"/>
    <property type="match status" value="1"/>
</dbReference>